<dbReference type="Proteomes" id="UP000199113">
    <property type="component" value="Unassembled WGS sequence"/>
</dbReference>
<protein>
    <submittedName>
        <fullName evidence="5">Hemolysin-type calcium-binding repeat-containing protein</fullName>
    </submittedName>
</protein>
<evidence type="ECO:0000313" key="6">
    <source>
        <dbReference type="Proteomes" id="UP000199113"/>
    </source>
</evidence>
<evidence type="ECO:0000256" key="1">
    <source>
        <dbReference type="ARBA" id="ARBA00004613"/>
    </source>
</evidence>
<dbReference type="OrthoDB" id="9805017at2"/>
<feature type="signal peptide" evidence="4">
    <location>
        <begin position="1"/>
        <end position="26"/>
    </location>
</feature>
<dbReference type="SUPFAM" id="SSF51120">
    <property type="entry name" value="beta-Roll"/>
    <property type="match status" value="1"/>
</dbReference>
<dbReference type="PRINTS" id="PR00313">
    <property type="entry name" value="CABNDNGRPT"/>
</dbReference>
<evidence type="ECO:0000256" key="3">
    <source>
        <dbReference type="SAM" id="MobiDB-lite"/>
    </source>
</evidence>
<accession>A0A1I0ZBU8</accession>
<keyword evidence="2" id="KW-0964">Secreted</keyword>
<organism evidence="5 6">
    <name type="scientific">Nocardioides alpinus</name>
    <dbReference type="NCBI Taxonomy" id="748909"/>
    <lineage>
        <taxon>Bacteria</taxon>
        <taxon>Bacillati</taxon>
        <taxon>Actinomycetota</taxon>
        <taxon>Actinomycetes</taxon>
        <taxon>Propionibacteriales</taxon>
        <taxon>Nocardioidaceae</taxon>
        <taxon>Nocardioides</taxon>
    </lineage>
</organism>
<evidence type="ECO:0000256" key="2">
    <source>
        <dbReference type="ARBA" id="ARBA00022525"/>
    </source>
</evidence>
<dbReference type="GO" id="GO:0005576">
    <property type="term" value="C:extracellular region"/>
    <property type="evidence" value="ECO:0007669"/>
    <property type="project" value="UniProtKB-SubCell"/>
</dbReference>
<dbReference type="InterPro" id="IPR050557">
    <property type="entry name" value="RTX_toxin/Mannuronan_C5-epim"/>
</dbReference>
<dbReference type="PANTHER" id="PTHR38340:SF1">
    <property type="entry name" value="S-LAYER PROTEIN"/>
    <property type="match status" value="1"/>
</dbReference>
<dbReference type="GO" id="GO:0005509">
    <property type="term" value="F:calcium ion binding"/>
    <property type="evidence" value="ECO:0007669"/>
    <property type="project" value="InterPro"/>
</dbReference>
<feature type="chain" id="PRO_5011646575" evidence="4">
    <location>
        <begin position="27"/>
        <end position="314"/>
    </location>
</feature>
<comment type="subcellular location">
    <subcellularLocation>
        <location evidence="1">Secreted</location>
    </subcellularLocation>
</comment>
<dbReference type="InterPro" id="IPR011049">
    <property type="entry name" value="Serralysin-like_metalloprot_C"/>
</dbReference>
<feature type="region of interest" description="Disordered" evidence="3">
    <location>
        <begin position="262"/>
        <end position="299"/>
    </location>
</feature>
<dbReference type="Gene3D" id="2.150.10.10">
    <property type="entry name" value="Serralysin-like metalloprotease, C-terminal"/>
    <property type="match status" value="1"/>
</dbReference>
<dbReference type="RefSeq" id="WP_139227726.1">
    <property type="nucleotide sequence ID" value="NZ_FOKC01000005.1"/>
</dbReference>
<reference evidence="5" key="1">
    <citation type="submission" date="2016-10" db="EMBL/GenBank/DDBJ databases">
        <authorList>
            <person name="de Groot N.N."/>
        </authorList>
    </citation>
    <scope>NUCLEOTIDE SEQUENCE [LARGE SCALE GENOMIC DNA]</scope>
    <source>
        <strain evidence="5">CGMCC 1.10697</strain>
    </source>
</reference>
<evidence type="ECO:0000256" key="4">
    <source>
        <dbReference type="SAM" id="SignalP"/>
    </source>
</evidence>
<dbReference type="PANTHER" id="PTHR38340">
    <property type="entry name" value="S-LAYER PROTEIN"/>
    <property type="match status" value="1"/>
</dbReference>
<name>A0A1I0ZBU8_9ACTN</name>
<keyword evidence="4" id="KW-0732">Signal</keyword>
<dbReference type="EMBL" id="FOKC01000005">
    <property type="protein sequence ID" value="SFB23239.1"/>
    <property type="molecule type" value="Genomic_DNA"/>
</dbReference>
<gene>
    <name evidence="5" type="ORF">SAMN05192575_105220</name>
</gene>
<evidence type="ECO:0000313" key="5">
    <source>
        <dbReference type="EMBL" id="SFB23239.1"/>
    </source>
</evidence>
<sequence>MRRTTSLAVAALTGLALLAPTQGASAAEETCQGRTATIVGTPGGRLVGTPGADVIVSYGDFTVDAGDGDDLVCLRPVVGGNVVEVDAGAGDDSVVSEGGTNNAFTDLGPGRDSFVGGGGEDRIEASFDDTIVADAGDDFLNYSIARDEPLPSVVGTATMSRDEGWIKVTAPGRRLTIDGSRGNVNLAGVVVTTFAVSPRMLFGVAQRVTLVGTPGFDRLGTAACGTSVMNGRGGGDQIVALGDRATPQRECHNRRMIALGGAGNDSIQGTKGDDELRAGPGNDRVFGRRGTDLVNGGPGRDLCAAEHERRCERS</sequence>
<dbReference type="Pfam" id="PF00353">
    <property type="entry name" value="HemolysinCabind"/>
    <property type="match status" value="3"/>
</dbReference>
<dbReference type="InterPro" id="IPR001343">
    <property type="entry name" value="Hemolysn_Ca-bd"/>
</dbReference>
<proteinExistence type="predicted"/>
<dbReference type="AlphaFoldDB" id="A0A1I0ZBU8"/>
<dbReference type="STRING" id="748909.SAMN05192575_105220"/>